<feature type="compositionally biased region" description="Acidic residues" evidence="1">
    <location>
        <begin position="57"/>
        <end position="68"/>
    </location>
</feature>
<keyword evidence="3" id="KW-1185">Reference proteome</keyword>
<gene>
    <name evidence="2" type="ORF">BC781_102687</name>
</gene>
<dbReference type="EMBL" id="QGDO01000002">
    <property type="protein sequence ID" value="PWJ43138.1"/>
    <property type="molecule type" value="Genomic_DNA"/>
</dbReference>
<dbReference type="AlphaFoldDB" id="A0A315ZE92"/>
<dbReference type="RefSeq" id="WP_146201670.1">
    <property type="nucleotide sequence ID" value="NZ_QGDO01000002.1"/>
</dbReference>
<name>A0A315ZE92_SEDFL</name>
<protein>
    <recommendedName>
        <fullName evidence="4">Lipoprotein</fullName>
    </recommendedName>
</protein>
<accession>A0A315ZE92</accession>
<dbReference type="Proteomes" id="UP000245535">
    <property type="component" value="Unassembled WGS sequence"/>
</dbReference>
<proteinExistence type="predicted"/>
<dbReference type="OrthoDB" id="1114031at2"/>
<comment type="caution">
    <text evidence="2">The sequence shown here is derived from an EMBL/GenBank/DDBJ whole genome shotgun (WGS) entry which is preliminary data.</text>
</comment>
<organism evidence="2 3">
    <name type="scientific">Sediminitomix flava</name>
    <dbReference type="NCBI Taxonomy" id="379075"/>
    <lineage>
        <taxon>Bacteria</taxon>
        <taxon>Pseudomonadati</taxon>
        <taxon>Bacteroidota</taxon>
        <taxon>Cytophagia</taxon>
        <taxon>Cytophagales</taxon>
        <taxon>Flammeovirgaceae</taxon>
        <taxon>Sediminitomix</taxon>
    </lineage>
</organism>
<sequence>MKIRSIVTLAALFAFASCESDDNNIATDLSDSVLLNDETVNESVSEYLILQNDLEGLEEEASEREGEDGGSNFRSTAGAADKMRGKGKNGKHRPFAHYHCADVTREMDWEELTLTKVYDFSNGGCEGGEVVMGGLVTDVIDLDTTETLNTYSFSTTFDAFSRDEVVMEGTVERVRNWEPLEAEDLIDPKAWMKIGRTFTGTVAKNLTVTYPADEENAEGWSETIEKDLTVEASEGEQSRIGTITYSNSLGQGYTTVITTARVFTKNCDSKVFFPVSGVEEVTTLDGLVITINYGDGECDTLAEITIDGVTEVVDLKEVIGEGKINRSAILSRL</sequence>
<reference evidence="2 3" key="1">
    <citation type="submission" date="2018-03" db="EMBL/GenBank/DDBJ databases">
        <title>Genomic Encyclopedia of Archaeal and Bacterial Type Strains, Phase II (KMG-II): from individual species to whole genera.</title>
        <authorList>
            <person name="Goeker M."/>
        </authorList>
    </citation>
    <scope>NUCLEOTIDE SEQUENCE [LARGE SCALE GENOMIC DNA]</scope>
    <source>
        <strain evidence="2 3">DSM 28229</strain>
    </source>
</reference>
<evidence type="ECO:0000256" key="1">
    <source>
        <dbReference type="SAM" id="MobiDB-lite"/>
    </source>
</evidence>
<evidence type="ECO:0000313" key="2">
    <source>
        <dbReference type="EMBL" id="PWJ43138.1"/>
    </source>
</evidence>
<evidence type="ECO:0008006" key="4">
    <source>
        <dbReference type="Google" id="ProtNLM"/>
    </source>
</evidence>
<feature type="region of interest" description="Disordered" evidence="1">
    <location>
        <begin position="57"/>
        <end position="90"/>
    </location>
</feature>
<dbReference type="PROSITE" id="PS51257">
    <property type="entry name" value="PROKAR_LIPOPROTEIN"/>
    <property type="match status" value="1"/>
</dbReference>
<evidence type="ECO:0000313" key="3">
    <source>
        <dbReference type="Proteomes" id="UP000245535"/>
    </source>
</evidence>